<dbReference type="InterPro" id="IPR050834">
    <property type="entry name" value="Glycosyltransf_2"/>
</dbReference>
<dbReference type="Gene3D" id="3.90.550.10">
    <property type="entry name" value="Spore Coat Polysaccharide Biosynthesis Protein SpsA, Chain A"/>
    <property type="match status" value="1"/>
</dbReference>
<evidence type="ECO:0000313" key="2">
    <source>
        <dbReference type="EMBL" id="KAF0675884.1"/>
    </source>
</evidence>
<dbReference type="OrthoDB" id="5291101at2"/>
<protein>
    <submittedName>
        <fullName evidence="2">Glycoprotein 3-alpha-L-fucosyltransferase</fullName>
        <ecNumber evidence="2">2.4.1.214</ecNumber>
    </submittedName>
</protein>
<dbReference type="InterPro" id="IPR001173">
    <property type="entry name" value="Glyco_trans_2-like"/>
</dbReference>
<reference evidence="2" key="1">
    <citation type="submission" date="2013-03" db="EMBL/GenBank/DDBJ databases">
        <title>Genome Sequence of the Profundibacterium mesophilum strain KAUST100406-0324T from Red Sea, a novel genus in the family Rhodobacteraceae.</title>
        <authorList>
            <person name="Essack M."/>
            <person name="Alam I."/>
            <person name="Lafi F."/>
            <person name="Alawi W."/>
            <person name="Kamanu F."/>
            <person name="Al-Suwailem A."/>
            <person name="Lee O.O."/>
            <person name="Xu Y."/>
            <person name="Bajic V."/>
            <person name="Qian P.-Y."/>
            <person name="Archer J."/>
        </authorList>
    </citation>
    <scope>NUCLEOTIDE SEQUENCE</scope>
    <source>
        <strain evidence="2">KAUST100406-0324</strain>
    </source>
</reference>
<dbReference type="Proteomes" id="UP000698242">
    <property type="component" value="Unassembled WGS sequence"/>
</dbReference>
<dbReference type="CDD" id="cd00761">
    <property type="entry name" value="Glyco_tranf_GTA_type"/>
    <property type="match status" value="1"/>
</dbReference>
<dbReference type="RefSeq" id="WP_159965342.1">
    <property type="nucleotide sequence ID" value="NZ_APKE01000021.1"/>
</dbReference>
<dbReference type="EMBL" id="APKE01000021">
    <property type="protein sequence ID" value="KAF0675884.1"/>
    <property type="molecule type" value="Genomic_DNA"/>
</dbReference>
<dbReference type="EC" id="2.4.1.214" evidence="2"/>
<accession>A0A921TEX4</accession>
<proteinExistence type="predicted"/>
<keyword evidence="2" id="KW-0808">Transferase</keyword>
<evidence type="ECO:0000259" key="1">
    <source>
        <dbReference type="Pfam" id="PF00535"/>
    </source>
</evidence>
<dbReference type="InterPro" id="IPR029044">
    <property type="entry name" value="Nucleotide-diphossugar_trans"/>
</dbReference>
<dbReference type="GO" id="GO:0018392">
    <property type="term" value="F:glycoprotein 3-alpha-L-fucosyltransferase activity"/>
    <property type="evidence" value="ECO:0007669"/>
    <property type="project" value="UniProtKB-EC"/>
</dbReference>
<dbReference type="Pfam" id="PF00535">
    <property type="entry name" value="Glycos_transf_2"/>
    <property type="match status" value="1"/>
</dbReference>
<gene>
    <name evidence="2" type="ORF">PMES_01774</name>
</gene>
<dbReference type="PANTHER" id="PTHR43685:SF2">
    <property type="entry name" value="GLYCOSYLTRANSFERASE 2-LIKE DOMAIN-CONTAINING PROTEIN"/>
    <property type="match status" value="1"/>
</dbReference>
<comment type="caution">
    <text evidence="2">The sequence shown here is derived from an EMBL/GenBank/DDBJ whole genome shotgun (WGS) entry which is preliminary data.</text>
</comment>
<keyword evidence="2" id="KW-0328">Glycosyltransferase</keyword>
<keyword evidence="3" id="KW-1185">Reference proteome</keyword>
<dbReference type="PANTHER" id="PTHR43685">
    <property type="entry name" value="GLYCOSYLTRANSFERASE"/>
    <property type="match status" value="1"/>
</dbReference>
<dbReference type="GO" id="GO:0044010">
    <property type="term" value="P:single-species biofilm formation"/>
    <property type="evidence" value="ECO:0007669"/>
    <property type="project" value="TreeGrafter"/>
</dbReference>
<dbReference type="AlphaFoldDB" id="A0A921TEX4"/>
<dbReference type="SUPFAM" id="SSF53448">
    <property type="entry name" value="Nucleotide-diphospho-sugar transferases"/>
    <property type="match status" value="1"/>
</dbReference>
<name>A0A921TEX4_9RHOB</name>
<feature type="domain" description="Glycosyltransferase 2-like" evidence="1">
    <location>
        <begin position="5"/>
        <end position="168"/>
    </location>
</feature>
<organism evidence="2 3">
    <name type="scientific">Profundibacterium mesophilum KAUST100406-0324</name>
    <dbReference type="NCBI Taxonomy" id="1037889"/>
    <lineage>
        <taxon>Bacteria</taxon>
        <taxon>Pseudomonadati</taxon>
        <taxon>Pseudomonadota</taxon>
        <taxon>Alphaproteobacteria</taxon>
        <taxon>Rhodobacterales</taxon>
        <taxon>Roseobacteraceae</taxon>
        <taxon>Profundibacterium</taxon>
    </lineage>
</organism>
<sequence length="314" mass="32432">MSLVSVILPAHDVAAYAGAAVRAVGAQDWPDFELIAVDDGSRDATAAAIETAMAPIRAAGHRAVLLRQDNGGLGAARNAALAAARGDLLLFADADDLLDPDAMRHLAQALKAHPAARMTFPRCRHVGPGGAELGVLSPRPEGPVGAGALLADNPIHTDTGVMLRRAALPDPPRFDTGLPSAIGLDFWLRASAGGGACILPLSRVLVSYRRRPGQITSDWRRQKAGWERVAGRAALPARELRAARARAGVVWATSAYQAGDHGAARRLMAGALRADPAAALGNGAGRIRLAAVIASLLPGPLHGALARLANRTGS</sequence>
<evidence type="ECO:0000313" key="3">
    <source>
        <dbReference type="Proteomes" id="UP000698242"/>
    </source>
</evidence>